<proteinExistence type="evidence at transcript level"/>
<gene>
    <name evidence="3" type="primary">HID-2</name>
</gene>
<dbReference type="PANTHER" id="PTHR23024">
    <property type="entry name" value="ARYLACETAMIDE DEACETYLASE"/>
    <property type="match status" value="1"/>
</dbReference>
<dbReference type="GO" id="GO:0016787">
    <property type="term" value="F:hydrolase activity"/>
    <property type="evidence" value="ECO:0007669"/>
    <property type="project" value="InterPro"/>
</dbReference>
<dbReference type="InterPro" id="IPR050466">
    <property type="entry name" value="Carboxylest/Gibb_receptor"/>
</dbReference>
<dbReference type="EMBL" id="MN165122">
    <property type="protein sequence ID" value="QHQ74399.1"/>
    <property type="molecule type" value="mRNA"/>
</dbReference>
<evidence type="ECO:0000313" key="3">
    <source>
        <dbReference type="EMBL" id="QHQ74399.1"/>
    </source>
</evidence>
<comment type="similarity">
    <text evidence="1">Belongs to the 'GDXG' lipolytic enzyme family.</text>
</comment>
<dbReference type="GO" id="GO:0033987">
    <property type="term" value="F:2-hydroxyisoflavanone dehydratase activity"/>
    <property type="evidence" value="ECO:0007669"/>
    <property type="project" value="UniProtKB-EC"/>
</dbReference>
<dbReference type="AlphaFoldDB" id="A0A6B9W000"/>
<dbReference type="PANTHER" id="PTHR23024:SF562">
    <property type="entry name" value="2-HYDROXYISOFLAVANONE DEHYDRATASE"/>
    <property type="match status" value="1"/>
</dbReference>
<dbReference type="InterPro" id="IPR013094">
    <property type="entry name" value="AB_hydrolase_3"/>
</dbReference>
<evidence type="ECO:0000259" key="2">
    <source>
        <dbReference type="Pfam" id="PF07859"/>
    </source>
</evidence>
<dbReference type="SUPFAM" id="SSF53474">
    <property type="entry name" value="alpha/beta-Hydrolases"/>
    <property type="match status" value="1"/>
</dbReference>
<dbReference type="Gene3D" id="3.40.50.1820">
    <property type="entry name" value="alpha/beta hydrolase"/>
    <property type="match status" value="1"/>
</dbReference>
<dbReference type="EC" id="4.2.1.105" evidence="3"/>
<dbReference type="InterPro" id="IPR029058">
    <property type="entry name" value="AB_hydrolase_fold"/>
</dbReference>
<protein>
    <submittedName>
        <fullName evidence="3">2-hydroxyisoflavanone dehydratase-2</fullName>
        <ecNumber evidence="3">4.2.1.105</ecNumber>
    </submittedName>
</protein>
<reference evidence="3" key="1">
    <citation type="submission" date="2019-07" db="EMBL/GenBank/DDBJ databases">
        <authorList>
            <person name="Liu P.D."/>
            <person name="Luo J.J."/>
        </authorList>
    </citation>
    <scope>NUCLEOTIDE SEQUENCE</scope>
</reference>
<evidence type="ECO:0000256" key="1">
    <source>
        <dbReference type="ARBA" id="ARBA00010515"/>
    </source>
</evidence>
<keyword evidence="3" id="KW-0456">Lyase</keyword>
<dbReference type="Pfam" id="PF07859">
    <property type="entry name" value="Abhydrolase_3"/>
    <property type="match status" value="1"/>
</dbReference>
<feature type="domain" description="Alpha/beta hydrolase fold-3" evidence="2">
    <location>
        <begin position="80"/>
        <end position="307"/>
    </location>
</feature>
<name>A0A6B9W000_9FABA</name>
<organism evidence="3">
    <name type="scientific">Stylosanthes guianensis</name>
    <dbReference type="NCBI Taxonomy" id="62615"/>
    <lineage>
        <taxon>Eukaryota</taxon>
        <taxon>Viridiplantae</taxon>
        <taxon>Streptophyta</taxon>
        <taxon>Embryophyta</taxon>
        <taxon>Tracheophyta</taxon>
        <taxon>Spermatophyta</taxon>
        <taxon>Magnoliopsida</taxon>
        <taxon>eudicotyledons</taxon>
        <taxon>Gunneridae</taxon>
        <taxon>Pentapetalae</taxon>
        <taxon>rosids</taxon>
        <taxon>fabids</taxon>
        <taxon>Fabales</taxon>
        <taxon>Fabaceae</taxon>
        <taxon>Papilionoideae</taxon>
        <taxon>50 kb inversion clade</taxon>
        <taxon>dalbergioids sensu lato</taxon>
        <taxon>Dalbergieae</taxon>
        <taxon>Pterocarpus clade</taxon>
        <taxon>Stylosanthes</taxon>
    </lineage>
</organism>
<sequence>MASSTATKSREIAAEIPTVVRVYKDGTVERLRESSFVPPSLDDPQLTTVSSKDTLISHEPSISARLYLPKPIDNKKLPILVYFHGGGFLFESAFSQSYHSHFNCFVSQVDVIVVSVEYRLAPEHPLPAAYHDCWASLQWVAAHYSSPNPTNREPWLINHGDFTRVFLGGDSAGGNIVHNMLMRAGSETLPGSLKVLGAFLSHPFFYGSQPIGSEQATIATQAPDYMLKVWNLVFPGAPGGIDCPMINPMADGAPCLAGIGCSKLLICVAGKDKLRDRGVWYYDAVKNSGWLGELDLFEETQEDHVYHINNPQSQTAHNFIKRLASFLLG</sequence>
<accession>A0A6B9W000</accession>